<evidence type="ECO:0000256" key="4">
    <source>
        <dbReference type="ARBA" id="ARBA00022989"/>
    </source>
</evidence>
<feature type="transmembrane region" description="Helical" evidence="6">
    <location>
        <begin position="80"/>
        <end position="103"/>
    </location>
</feature>
<feature type="transmembrane region" description="Helical" evidence="6">
    <location>
        <begin position="340"/>
        <end position="362"/>
    </location>
</feature>
<keyword evidence="8" id="KW-1185">Reference proteome</keyword>
<feature type="transmembrane region" description="Helical" evidence="6">
    <location>
        <begin position="428"/>
        <end position="450"/>
    </location>
</feature>
<feature type="transmembrane region" description="Helical" evidence="6">
    <location>
        <begin position="49"/>
        <end position="68"/>
    </location>
</feature>
<comment type="subcellular location">
    <subcellularLocation>
        <location evidence="1">Cell membrane</location>
        <topology evidence="1">Multi-pass membrane protein</topology>
    </subcellularLocation>
</comment>
<feature type="transmembrane region" description="Helical" evidence="6">
    <location>
        <begin position="124"/>
        <end position="146"/>
    </location>
</feature>
<dbReference type="GO" id="GO:0005886">
    <property type="term" value="C:plasma membrane"/>
    <property type="evidence" value="ECO:0007669"/>
    <property type="project" value="UniProtKB-SubCell"/>
</dbReference>
<evidence type="ECO:0000313" key="8">
    <source>
        <dbReference type="Proteomes" id="UP000319700"/>
    </source>
</evidence>
<evidence type="ECO:0000256" key="5">
    <source>
        <dbReference type="ARBA" id="ARBA00023136"/>
    </source>
</evidence>
<protein>
    <submittedName>
        <fullName evidence="7">Polysaccharide biosynthesis protein</fullName>
    </submittedName>
</protein>
<feature type="transmembrane region" description="Helical" evidence="6">
    <location>
        <begin position="216"/>
        <end position="239"/>
    </location>
</feature>
<feature type="transmembrane region" description="Helical" evidence="6">
    <location>
        <begin position="374"/>
        <end position="394"/>
    </location>
</feature>
<dbReference type="Proteomes" id="UP000319700">
    <property type="component" value="Unassembled WGS sequence"/>
</dbReference>
<proteinExistence type="predicted"/>
<feature type="transmembrane region" description="Helical" evidence="6">
    <location>
        <begin position="299"/>
        <end position="319"/>
    </location>
</feature>
<feature type="transmembrane region" description="Helical" evidence="6">
    <location>
        <begin position="158"/>
        <end position="182"/>
    </location>
</feature>
<dbReference type="PANTHER" id="PTHR30250:SF11">
    <property type="entry name" value="O-ANTIGEN TRANSPORTER-RELATED"/>
    <property type="match status" value="1"/>
</dbReference>
<gene>
    <name evidence="7" type="ORF">EAH81_04160</name>
</gene>
<reference evidence="7 8" key="1">
    <citation type="journal article" date="2019" name="Environ. Microbiol.">
        <title>Species interactions and distinct microbial communities in high Arctic permafrost affected cryosols are associated with the CH4 and CO2 gas fluxes.</title>
        <authorList>
            <person name="Altshuler I."/>
            <person name="Hamel J."/>
            <person name="Turney S."/>
            <person name="Magnuson E."/>
            <person name="Levesque R."/>
            <person name="Greer C."/>
            <person name="Whyte L.G."/>
        </authorList>
    </citation>
    <scope>NUCLEOTIDE SEQUENCE [LARGE SCALE GENOMIC DNA]</scope>
    <source>
        <strain evidence="7 8">42</strain>
    </source>
</reference>
<organism evidence="7 8">
    <name type="scientific">Flavobacterium pectinovorum</name>
    <dbReference type="NCBI Taxonomy" id="29533"/>
    <lineage>
        <taxon>Bacteria</taxon>
        <taxon>Pseudomonadati</taxon>
        <taxon>Bacteroidota</taxon>
        <taxon>Flavobacteriia</taxon>
        <taxon>Flavobacteriales</taxon>
        <taxon>Flavobacteriaceae</taxon>
        <taxon>Flavobacterium</taxon>
    </lineage>
</organism>
<dbReference type="GO" id="GO:0015297">
    <property type="term" value="F:antiporter activity"/>
    <property type="evidence" value="ECO:0007669"/>
    <property type="project" value="InterPro"/>
</dbReference>
<dbReference type="AlphaFoldDB" id="A0A502F6R2"/>
<feature type="transmembrane region" description="Helical" evidence="6">
    <location>
        <begin position="260"/>
        <end position="279"/>
    </location>
</feature>
<evidence type="ECO:0000256" key="2">
    <source>
        <dbReference type="ARBA" id="ARBA00022475"/>
    </source>
</evidence>
<accession>A0A502F6R2</accession>
<dbReference type="EMBL" id="RCZH01000002">
    <property type="protein sequence ID" value="TPG44671.1"/>
    <property type="molecule type" value="Genomic_DNA"/>
</dbReference>
<name>A0A502F6R2_9FLAO</name>
<feature type="transmembrane region" description="Helical" evidence="6">
    <location>
        <begin position="401"/>
        <end position="422"/>
    </location>
</feature>
<dbReference type="PANTHER" id="PTHR30250">
    <property type="entry name" value="PST FAMILY PREDICTED COLANIC ACID TRANSPORTER"/>
    <property type="match status" value="1"/>
</dbReference>
<dbReference type="OrthoDB" id="824226at2"/>
<dbReference type="InterPro" id="IPR002528">
    <property type="entry name" value="MATE_fam"/>
</dbReference>
<dbReference type="Pfam" id="PF01554">
    <property type="entry name" value="MatE"/>
    <property type="match status" value="1"/>
</dbReference>
<evidence type="ECO:0000313" key="7">
    <source>
        <dbReference type="EMBL" id="TPG44671.1"/>
    </source>
</evidence>
<keyword evidence="5 6" id="KW-0472">Membrane</keyword>
<evidence type="ECO:0000256" key="1">
    <source>
        <dbReference type="ARBA" id="ARBA00004651"/>
    </source>
</evidence>
<keyword evidence="2" id="KW-1003">Cell membrane</keyword>
<dbReference type="GO" id="GO:0042910">
    <property type="term" value="F:xenobiotic transmembrane transporter activity"/>
    <property type="evidence" value="ECO:0007669"/>
    <property type="project" value="InterPro"/>
</dbReference>
<keyword evidence="4 6" id="KW-1133">Transmembrane helix</keyword>
<evidence type="ECO:0000256" key="3">
    <source>
        <dbReference type="ARBA" id="ARBA00022692"/>
    </source>
</evidence>
<keyword evidence="3 6" id="KW-0812">Transmembrane</keyword>
<sequence length="460" mass="52937">MFWLVYSRSFTENNWLYQPKTNFYKQLKTNSILKKITQNPFLKQSLSTLFLRISGVLLLFGFTIFLTKSYTPKLVGQYDFVRSFLLAIGSMCLLGFDQSILYFKGRLASQSAIEELKKVYIKMLTMLFVTSILVLVVILIIDKRIINNYFADQDVYSILLKGAATLFFYAIFTLNTEVFRALDKLYVAELFRNILKYIPLFIGSIALFYWNKETYLVDVFLIGFIILAIVSSILLFSYLSKMAEVEIKENISHKEVFLKSYPIAISGMALFLLMCFDIMFLKKYRNDETVAFYSVGVKLMTIVSVIIVTINITISAKIAEFYANQNITELKKVMRKSVRLIFGITFPVILLMCIFSEYVLSFFGHQYIAAHEPFLILIIGQGICSAFGSAPVYLNMTGRQHIFQIILIIAVAINFVLNRFLIPVYGMTGAAVAFVSSSFFWNFVTTVFIYKRDKVKIFLH</sequence>
<evidence type="ECO:0000256" key="6">
    <source>
        <dbReference type="SAM" id="Phobius"/>
    </source>
</evidence>
<dbReference type="InterPro" id="IPR050833">
    <property type="entry name" value="Poly_Biosynth_Transport"/>
</dbReference>
<feature type="transmembrane region" description="Helical" evidence="6">
    <location>
        <begin position="194"/>
        <end position="210"/>
    </location>
</feature>
<comment type="caution">
    <text evidence="7">The sequence shown here is derived from an EMBL/GenBank/DDBJ whole genome shotgun (WGS) entry which is preliminary data.</text>
</comment>